<dbReference type="SUPFAM" id="SSF57667">
    <property type="entry name" value="beta-beta-alpha zinc fingers"/>
    <property type="match status" value="1"/>
</dbReference>
<dbReference type="InterPro" id="IPR036236">
    <property type="entry name" value="Znf_C2H2_sf"/>
</dbReference>
<evidence type="ECO:0000256" key="1">
    <source>
        <dbReference type="ARBA" id="ARBA00004123"/>
    </source>
</evidence>
<dbReference type="Gene3D" id="3.30.160.60">
    <property type="entry name" value="Classic Zinc Finger"/>
    <property type="match status" value="1"/>
</dbReference>
<evidence type="ECO:0000313" key="11">
    <source>
        <dbReference type="Proteomes" id="UP000242875"/>
    </source>
</evidence>
<feature type="compositionally biased region" description="Polar residues" evidence="8">
    <location>
        <begin position="35"/>
        <end position="51"/>
    </location>
</feature>
<reference evidence="10 11" key="1">
    <citation type="journal article" date="2017" name="Mycologia">
        <title>Bifiguratus adelaidae, gen. et sp. nov., a new member of Mucoromycotina in endophytic and soil-dwelling habitats.</title>
        <authorList>
            <person name="Torres-Cruz T.J."/>
            <person name="Billingsley Tobias T.L."/>
            <person name="Almatruk M."/>
            <person name="Hesse C."/>
            <person name="Kuske C.R."/>
            <person name="Desiro A."/>
            <person name="Benucci G.M."/>
            <person name="Bonito G."/>
            <person name="Stajich J.E."/>
            <person name="Dunlap C."/>
            <person name="Arnold A.E."/>
            <person name="Porras-Alfaro A."/>
        </authorList>
    </citation>
    <scope>NUCLEOTIDE SEQUENCE [LARGE SCALE GENOMIC DNA]</scope>
    <source>
        <strain evidence="10 11">AZ0501</strain>
    </source>
</reference>
<dbReference type="GO" id="GO:0008270">
    <property type="term" value="F:zinc ion binding"/>
    <property type="evidence" value="ECO:0007669"/>
    <property type="project" value="UniProtKB-KW"/>
</dbReference>
<feature type="domain" description="C2H2-type" evidence="9">
    <location>
        <begin position="181"/>
        <end position="205"/>
    </location>
</feature>
<evidence type="ECO:0000256" key="3">
    <source>
        <dbReference type="ARBA" id="ARBA00022737"/>
    </source>
</evidence>
<evidence type="ECO:0000256" key="2">
    <source>
        <dbReference type="ARBA" id="ARBA00022723"/>
    </source>
</evidence>
<evidence type="ECO:0000256" key="4">
    <source>
        <dbReference type="ARBA" id="ARBA00022771"/>
    </source>
</evidence>
<dbReference type="AlphaFoldDB" id="A0A261Y161"/>
<keyword evidence="3" id="KW-0677">Repeat</keyword>
<dbReference type="SMART" id="SM00355">
    <property type="entry name" value="ZnF_C2H2"/>
    <property type="match status" value="4"/>
</dbReference>
<keyword evidence="4 7" id="KW-0863">Zinc-finger</keyword>
<evidence type="ECO:0000256" key="5">
    <source>
        <dbReference type="ARBA" id="ARBA00022833"/>
    </source>
</evidence>
<proteinExistence type="predicted"/>
<dbReference type="PROSITE" id="PS50157">
    <property type="entry name" value="ZINC_FINGER_C2H2_2"/>
    <property type="match status" value="2"/>
</dbReference>
<sequence>MTQADAGTTGACPYCEGLFEDEHLLSIHISTRHPYQSTAQPCNKPYSSEPSFEQDRRNSRHGSETTQDEQNEAANTAFKPPERLFTCRVCPAEIFENDDQWFAHLVDNPGHEPLMICKTWHPQEQDTSLRVRCAECDAVITGAPPQDTTVPVHYTCQICQLSFSILDRLKEHVAIHRESLFVCGECGDEFANEVAFLTHYDECTHVPVDFVCRCGERFKDAEGSGSIDRVLVLHDTFALVANSRHKIDNASRCSRDIELNKLMSRIHDK</sequence>
<keyword evidence="5" id="KW-0862">Zinc</keyword>
<evidence type="ECO:0000313" key="10">
    <source>
        <dbReference type="EMBL" id="OZJ04360.1"/>
    </source>
</evidence>
<comment type="subcellular location">
    <subcellularLocation>
        <location evidence="1">Nucleus</location>
    </subcellularLocation>
</comment>
<keyword evidence="6" id="KW-0539">Nucleus</keyword>
<dbReference type="Proteomes" id="UP000242875">
    <property type="component" value="Unassembled WGS sequence"/>
</dbReference>
<dbReference type="PANTHER" id="PTHR24406">
    <property type="entry name" value="TRANSCRIPTIONAL REPRESSOR CTCFL-RELATED"/>
    <property type="match status" value="1"/>
</dbReference>
<dbReference type="OrthoDB" id="6077919at2759"/>
<dbReference type="PROSITE" id="PS00028">
    <property type="entry name" value="ZINC_FINGER_C2H2_1"/>
    <property type="match status" value="2"/>
</dbReference>
<evidence type="ECO:0000256" key="7">
    <source>
        <dbReference type="PROSITE-ProRule" id="PRU00042"/>
    </source>
</evidence>
<name>A0A261Y161_9FUNG</name>
<gene>
    <name evidence="10" type="ORF">BZG36_03208</name>
</gene>
<dbReference type="InterPro" id="IPR013087">
    <property type="entry name" value="Znf_C2H2_type"/>
</dbReference>
<feature type="compositionally biased region" description="Basic and acidic residues" evidence="8">
    <location>
        <begin position="53"/>
        <end position="63"/>
    </location>
</feature>
<feature type="domain" description="C2H2-type" evidence="9">
    <location>
        <begin position="154"/>
        <end position="176"/>
    </location>
</feature>
<protein>
    <recommendedName>
        <fullName evidence="9">C2H2-type domain-containing protein</fullName>
    </recommendedName>
</protein>
<dbReference type="GO" id="GO:0005634">
    <property type="term" value="C:nucleus"/>
    <property type="evidence" value="ECO:0007669"/>
    <property type="project" value="UniProtKB-SubCell"/>
</dbReference>
<organism evidence="10 11">
    <name type="scientific">Bifiguratus adelaidae</name>
    <dbReference type="NCBI Taxonomy" id="1938954"/>
    <lineage>
        <taxon>Eukaryota</taxon>
        <taxon>Fungi</taxon>
        <taxon>Fungi incertae sedis</taxon>
        <taxon>Mucoromycota</taxon>
        <taxon>Mucoromycotina</taxon>
        <taxon>Endogonomycetes</taxon>
        <taxon>Endogonales</taxon>
        <taxon>Endogonales incertae sedis</taxon>
        <taxon>Bifiguratus</taxon>
    </lineage>
</organism>
<dbReference type="EMBL" id="MVBO01000043">
    <property type="protein sequence ID" value="OZJ04360.1"/>
    <property type="molecule type" value="Genomic_DNA"/>
</dbReference>
<evidence type="ECO:0000259" key="9">
    <source>
        <dbReference type="PROSITE" id="PS50157"/>
    </source>
</evidence>
<comment type="caution">
    <text evidence="10">The sequence shown here is derived from an EMBL/GenBank/DDBJ whole genome shotgun (WGS) entry which is preliminary data.</text>
</comment>
<evidence type="ECO:0000256" key="6">
    <source>
        <dbReference type="ARBA" id="ARBA00023242"/>
    </source>
</evidence>
<accession>A0A261Y161</accession>
<keyword evidence="2" id="KW-0479">Metal-binding</keyword>
<feature type="region of interest" description="Disordered" evidence="8">
    <location>
        <begin position="35"/>
        <end position="76"/>
    </location>
</feature>
<dbReference type="InterPro" id="IPR050888">
    <property type="entry name" value="ZnF_C2H2-type_TF"/>
</dbReference>
<evidence type="ECO:0000256" key="8">
    <source>
        <dbReference type="SAM" id="MobiDB-lite"/>
    </source>
</evidence>
<keyword evidence="11" id="KW-1185">Reference proteome</keyword>